<sequence length="227" mass="23923">MIGRAARAVTAALAASTLALGACTVDGAPRRAADVAATTADASGDTTFRIHAGTTPKVVVTVIEDLACPACALFESRFGSTLDAYAADPDVAVDYLVISFLDRMSADDYSSRAANASHCVWNNPDDQARQQSIWRGFQHAAFRVQPDEGGAGLPDDRLVRLADQAGATKAASCITGRQLATQVKRTTSTVTDDSRFAGTPTVRIDDADYTLSSPEALRAAIDEAKRR</sequence>
<gene>
    <name evidence="3" type="ORF">nbrc107696_03320</name>
</gene>
<dbReference type="AlphaFoldDB" id="A0A7I9V398"/>
<dbReference type="RefSeq" id="WP_161893831.1">
    <property type="nucleotide sequence ID" value="NZ_BJOV01000001.1"/>
</dbReference>
<evidence type="ECO:0000256" key="1">
    <source>
        <dbReference type="SAM" id="SignalP"/>
    </source>
</evidence>
<comment type="caution">
    <text evidence="3">The sequence shown here is derived from an EMBL/GenBank/DDBJ whole genome shotgun (WGS) entry which is preliminary data.</text>
</comment>
<dbReference type="OrthoDB" id="117402at2"/>
<name>A0A7I9V398_9ACTN</name>
<organism evidence="3 4">
    <name type="scientific">Gordonia spumicola</name>
    <dbReference type="NCBI Taxonomy" id="589161"/>
    <lineage>
        <taxon>Bacteria</taxon>
        <taxon>Bacillati</taxon>
        <taxon>Actinomycetota</taxon>
        <taxon>Actinomycetes</taxon>
        <taxon>Mycobacteriales</taxon>
        <taxon>Gordoniaceae</taxon>
        <taxon>Gordonia</taxon>
    </lineage>
</organism>
<evidence type="ECO:0000313" key="3">
    <source>
        <dbReference type="EMBL" id="GED99885.1"/>
    </source>
</evidence>
<dbReference type="InterPro" id="IPR036249">
    <property type="entry name" value="Thioredoxin-like_sf"/>
</dbReference>
<feature type="domain" description="Thioredoxin-like fold" evidence="2">
    <location>
        <begin position="57"/>
        <end position="223"/>
    </location>
</feature>
<dbReference type="Proteomes" id="UP000444960">
    <property type="component" value="Unassembled WGS sequence"/>
</dbReference>
<feature type="chain" id="PRO_5039521453" description="Thioredoxin-like fold domain-containing protein" evidence="1">
    <location>
        <begin position="22"/>
        <end position="227"/>
    </location>
</feature>
<dbReference type="PROSITE" id="PS51257">
    <property type="entry name" value="PROKAR_LIPOPROTEIN"/>
    <property type="match status" value="1"/>
</dbReference>
<dbReference type="SUPFAM" id="SSF52833">
    <property type="entry name" value="Thioredoxin-like"/>
    <property type="match status" value="1"/>
</dbReference>
<keyword evidence="1" id="KW-0732">Signal</keyword>
<proteinExistence type="predicted"/>
<evidence type="ECO:0000259" key="2">
    <source>
        <dbReference type="Pfam" id="PF13462"/>
    </source>
</evidence>
<reference evidence="4" key="1">
    <citation type="submission" date="2019-06" db="EMBL/GenBank/DDBJ databases">
        <title>Gordonia isolated from sludge of a wastewater treatment plant.</title>
        <authorList>
            <person name="Tamura T."/>
            <person name="Aoyama K."/>
            <person name="Kang Y."/>
            <person name="Saito S."/>
            <person name="Akiyama N."/>
            <person name="Yazawa K."/>
            <person name="Gonoi T."/>
            <person name="Mikami Y."/>
        </authorList>
    </citation>
    <scope>NUCLEOTIDE SEQUENCE [LARGE SCALE GENOMIC DNA]</scope>
    <source>
        <strain evidence="4">NBRC 107696</strain>
    </source>
</reference>
<dbReference type="Gene3D" id="3.40.30.10">
    <property type="entry name" value="Glutaredoxin"/>
    <property type="match status" value="1"/>
</dbReference>
<dbReference type="Pfam" id="PF13462">
    <property type="entry name" value="Thioredoxin_4"/>
    <property type="match status" value="1"/>
</dbReference>
<evidence type="ECO:0000313" key="4">
    <source>
        <dbReference type="Proteomes" id="UP000444960"/>
    </source>
</evidence>
<feature type="signal peptide" evidence="1">
    <location>
        <begin position="1"/>
        <end position="21"/>
    </location>
</feature>
<dbReference type="InterPro" id="IPR012336">
    <property type="entry name" value="Thioredoxin-like_fold"/>
</dbReference>
<keyword evidence="4" id="KW-1185">Reference proteome</keyword>
<accession>A0A7I9V398</accession>
<dbReference type="EMBL" id="BJOV01000001">
    <property type="protein sequence ID" value="GED99885.1"/>
    <property type="molecule type" value="Genomic_DNA"/>
</dbReference>
<protein>
    <recommendedName>
        <fullName evidence="2">Thioredoxin-like fold domain-containing protein</fullName>
    </recommendedName>
</protein>